<reference evidence="1 2" key="2">
    <citation type="journal article" date="2022" name="Mol. Ecol. Resour.">
        <title>The genomes of chicory, endive, great burdock and yacon provide insights into Asteraceae paleo-polyploidization history and plant inulin production.</title>
        <authorList>
            <person name="Fan W."/>
            <person name="Wang S."/>
            <person name="Wang H."/>
            <person name="Wang A."/>
            <person name="Jiang F."/>
            <person name="Liu H."/>
            <person name="Zhao H."/>
            <person name="Xu D."/>
            <person name="Zhang Y."/>
        </authorList>
    </citation>
    <scope>NUCLEOTIDE SEQUENCE [LARGE SCALE GENOMIC DNA]</scope>
    <source>
        <strain evidence="2">cv. Punajuju</strain>
        <tissue evidence="1">Leaves</tissue>
    </source>
</reference>
<reference evidence="2" key="1">
    <citation type="journal article" date="2022" name="Mol. Ecol. Resour.">
        <title>The genomes of chicory, endive, great burdock and yacon provide insights into Asteraceae palaeo-polyploidization history and plant inulin production.</title>
        <authorList>
            <person name="Fan W."/>
            <person name="Wang S."/>
            <person name="Wang H."/>
            <person name="Wang A."/>
            <person name="Jiang F."/>
            <person name="Liu H."/>
            <person name="Zhao H."/>
            <person name="Xu D."/>
            <person name="Zhang Y."/>
        </authorList>
    </citation>
    <scope>NUCLEOTIDE SEQUENCE [LARGE SCALE GENOMIC DNA]</scope>
    <source>
        <strain evidence="2">cv. Punajuju</strain>
    </source>
</reference>
<comment type="caution">
    <text evidence="1">The sequence shown here is derived from an EMBL/GenBank/DDBJ whole genome shotgun (WGS) entry which is preliminary data.</text>
</comment>
<name>A0ACB9BHI6_CICIN</name>
<evidence type="ECO:0000313" key="1">
    <source>
        <dbReference type="EMBL" id="KAI3721542.1"/>
    </source>
</evidence>
<dbReference type="Proteomes" id="UP001055811">
    <property type="component" value="Linkage Group LG06"/>
</dbReference>
<organism evidence="1 2">
    <name type="scientific">Cichorium intybus</name>
    <name type="common">Chicory</name>
    <dbReference type="NCBI Taxonomy" id="13427"/>
    <lineage>
        <taxon>Eukaryota</taxon>
        <taxon>Viridiplantae</taxon>
        <taxon>Streptophyta</taxon>
        <taxon>Embryophyta</taxon>
        <taxon>Tracheophyta</taxon>
        <taxon>Spermatophyta</taxon>
        <taxon>Magnoliopsida</taxon>
        <taxon>eudicotyledons</taxon>
        <taxon>Gunneridae</taxon>
        <taxon>Pentapetalae</taxon>
        <taxon>asterids</taxon>
        <taxon>campanulids</taxon>
        <taxon>Asterales</taxon>
        <taxon>Asteraceae</taxon>
        <taxon>Cichorioideae</taxon>
        <taxon>Cichorieae</taxon>
        <taxon>Cichoriinae</taxon>
        <taxon>Cichorium</taxon>
    </lineage>
</organism>
<gene>
    <name evidence="1" type="ORF">L2E82_32558</name>
</gene>
<protein>
    <submittedName>
        <fullName evidence="1">Uncharacterized protein</fullName>
    </submittedName>
</protein>
<accession>A0ACB9BHI6</accession>
<dbReference type="EMBL" id="CM042014">
    <property type="protein sequence ID" value="KAI3721542.1"/>
    <property type="molecule type" value="Genomic_DNA"/>
</dbReference>
<proteinExistence type="predicted"/>
<keyword evidence="2" id="KW-1185">Reference proteome</keyword>
<sequence>MPCSISLFFRMKDMQISEFNDFEMNQLDLLGIFVIVMEMNDLFDGNDLLMNSEDGFEDNEEAAYTEAVMERDLGKNR</sequence>
<evidence type="ECO:0000313" key="2">
    <source>
        <dbReference type="Proteomes" id="UP001055811"/>
    </source>
</evidence>